<evidence type="ECO:0000313" key="11">
    <source>
        <dbReference type="Proteomes" id="UP000054314"/>
    </source>
</evidence>
<keyword evidence="5 8" id="KW-0812">Transmembrane</keyword>
<dbReference type="EMBL" id="AXCZ01000040">
    <property type="protein sequence ID" value="KGM13485.1"/>
    <property type="molecule type" value="Genomic_DNA"/>
</dbReference>
<dbReference type="GO" id="GO:0055085">
    <property type="term" value="P:transmembrane transport"/>
    <property type="evidence" value="ECO:0007669"/>
    <property type="project" value="InterPro"/>
</dbReference>
<dbReference type="SUPFAM" id="SSF161098">
    <property type="entry name" value="MetI-like"/>
    <property type="match status" value="1"/>
</dbReference>
<keyword evidence="4" id="KW-0997">Cell inner membrane</keyword>
<sequence length="246" mass="25924">MPAVLAAVVAVLPLTYLAVRAGEGGLANALEIVLRERTLRLIARSLGLVAAVTATCLLIGTALAWLTSRTDLPARRTMGVLAALPLAMPSYVAAYAWISAFPGIAGFWGTYLVLTACTYPYVYLPVVAALRRADPALEEVSRSLGRSARATFWSVTVPQIRPAATAGGLLVALYVLSDFGAPSLLRYDVFTRVIHASYRSSFDRTPAAVLSVLLVVITIAITVAEARSRGRAGQARVGGGVARRAA</sequence>
<evidence type="ECO:0000256" key="3">
    <source>
        <dbReference type="ARBA" id="ARBA00022475"/>
    </source>
</evidence>
<evidence type="ECO:0000313" key="10">
    <source>
        <dbReference type="EMBL" id="KGM13485.1"/>
    </source>
</evidence>
<comment type="caution">
    <text evidence="10">The sequence shown here is derived from an EMBL/GenBank/DDBJ whole genome shotgun (WGS) entry which is preliminary data.</text>
</comment>
<feature type="transmembrane region" description="Helical" evidence="8">
    <location>
        <begin position="207"/>
        <end position="226"/>
    </location>
</feature>
<accession>A0A0A0BZW4</accession>
<evidence type="ECO:0000259" key="9">
    <source>
        <dbReference type="PROSITE" id="PS50928"/>
    </source>
</evidence>
<keyword evidence="2 8" id="KW-0813">Transport</keyword>
<dbReference type="RefSeq" id="WP_156968375.1">
    <property type="nucleotide sequence ID" value="NZ_AXCZ01000040.1"/>
</dbReference>
<gene>
    <name evidence="10" type="ORF">N869_13585</name>
</gene>
<dbReference type="Pfam" id="PF00528">
    <property type="entry name" value="BPD_transp_1"/>
    <property type="match status" value="1"/>
</dbReference>
<dbReference type="PANTHER" id="PTHR43357">
    <property type="entry name" value="INNER MEMBRANE ABC TRANSPORTER PERMEASE PROTEIN YDCV"/>
    <property type="match status" value="1"/>
</dbReference>
<dbReference type="PANTHER" id="PTHR43357:SF3">
    <property type="entry name" value="FE(3+)-TRANSPORT SYSTEM PERMEASE PROTEIN FBPB 2"/>
    <property type="match status" value="1"/>
</dbReference>
<keyword evidence="11" id="KW-1185">Reference proteome</keyword>
<dbReference type="Gene3D" id="1.10.3720.10">
    <property type="entry name" value="MetI-like"/>
    <property type="match status" value="1"/>
</dbReference>
<organism evidence="10 11">
    <name type="scientific">Cellulomonas bogoriensis 69B4 = DSM 16987</name>
    <dbReference type="NCBI Taxonomy" id="1386082"/>
    <lineage>
        <taxon>Bacteria</taxon>
        <taxon>Bacillati</taxon>
        <taxon>Actinomycetota</taxon>
        <taxon>Actinomycetes</taxon>
        <taxon>Micrococcales</taxon>
        <taxon>Cellulomonadaceae</taxon>
        <taxon>Cellulomonas</taxon>
    </lineage>
</organism>
<evidence type="ECO:0000256" key="5">
    <source>
        <dbReference type="ARBA" id="ARBA00022692"/>
    </source>
</evidence>
<dbReference type="GO" id="GO:0005886">
    <property type="term" value="C:plasma membrane"/>
    <property type="evidence" value="ECO:0007669"/>
    <property type="project" value="UniProtKB-SubCell"/>
</dbReference>
<comment type="similarity">
    <text evidence="8">Belongs to the binding-protein-dependent transport system permease family.</text>
</comment>
<dbReference type="PROSITE" id="PS50928">
    <property type="entry name" value="ABC_TM1"/>
    <property type="match status" value="1"/>
</dbReference>
<comment type="subcellular location">
    <subcellularLocation>
        <location evidence="1">Cell inner membrane</location>
        <topology evidence="1">Multi-pass membrane protein</topology>
    </subcellularLocation>
    <subcellularLocation>
        <location evidence="8">Cell membrane</location>
        <topology evidence="8">Multi-pass membrane protein</topology>
    </subcellularLocation>
</comment>
<dbReference type="InterPro" id="IPR000515">
    <property type="entry name" value="MetI-like"/>
</dbReference>
<dbReference type="AlphaFoldDB" id="A0A0A0BZW4"/>
<evidence type="ECO:0000256" key="2">
    <source>
        <dbReference type="ARBA" id="ARBA00022448"/>
    </source>
</evidence>
<proteinExistence type="inferred from homology"/>
<evidence type="ECO:0000256" key="6">
    <source>
        <dbReference type="ARBA" id="ARBA00022989"/>
    </source>
</evidence>
<dbReference type="Proteomes" id="UP000054314">
    <property type="component" value="Unassembled WGS sequence"/>
</dbReference>
<reference evidence="10 11" key="1">
    <citation type="submission" date="2013-08" db="EMBL/GenBank/DDBJ databases">
        <title>Genome sequencing of Cellulomonas bogoriensis 69B4.</title>
        <authorList>
            <person name="Chen F."/>
            <person name="Li Y."/>
            <person name="Wang G."/>
        </authorList>
    </citation>
    <scope>NUCLEOTIDE SEQUENCE [LARGE SCALE GENOMIC DNA]</scope>
    <source>
        <strain evidence="10 11">69B4</strain>
    </source>
</reference>
<evidence type="ECO:0000256" key="4">
    <source>
        <dbReference type="ARBA" id="ARBA00022519"/>
    </source>
</evidence>
<name>A0A0A0BZW4_9CELL</name>
<dbReference type="OrthoDB" id="5100908at2"/>
<feature type="domain" description="ABC transmembrane type-1" evidence="9">
    <location>
        <begin position="42"/>
        <end position="225"/>
    </location>
</feature>
<protein>
    <submittedName>
        <fullName evidence="10">Iron ABC transporter permease</fullName>
    </submittedName>
</protein>
<keyword evidence="6 8" id="KW-1133">Transmembrane helix</keyword>
<feature type="transmembrane region" description="Helical" evidence="8">
    <location>
        <begin position="151"/>
        <end position="176"/>
    </location>
</feature>
<feature type="transmembrane region" description="Helical" evidence="8">
    <location>
        <begin position="45"/>
        <end position="66"/>
    </location>
</feature>
<evidence type="ECO:0000256" key="1">
    <source>
        <dbReference type="ARBA" id="ARBA00004429"/>
    </source>
</evidence>
<dbReference type="InterPro" id="IPR035906">
    <property type="entry name" value="MetI-like_sf"/>
</dbReference>
<keyword evidence="7 8" id="KW-0472">Membrane</keyword>
<evidence type="ECO:0000256" key="7">
    <source>
        <dbReference type="ARBA" id="ARBA00023136"/>
    </source>
</evidence>
<feature type="transmembrane region" description="Helical" evidence="8">
    <location>
        <begin position="78"/>
        <end position="98"/>
    </location>
</feature>
<dbReference type="CDD" id="cd06261">
    <property type="entry name" value="TM_PBP2"/>
    <property type="match status" value="1"/>
</dbReference>
<feature type="transmembrane region" description="Helical" evidence="8">
    <location>
        <begin position="104"/>
        <end position="130"/>
    </location>
</feature>
<keyword evidence="3" id="KW-1003">Cell membrane</keyword>
<evidence type="ECO:0000256" key="8">
    <source>
        <dbReference type="RuleBase" id="RU363032"/>
    </source>
</evidence>
<feature type="non-terminal residue" evidence="10">
    <location>
        <position position="246"/>
    </location>
</feature>